<dbReference type="EMBL" id="GGFJ01013445">
    <property type="protein sequence ID" value="MBW62586.1"/>
    <property type="molecule type" value="Transcribed_RNA"/>
</dbReference>
<evidence type="ECO:0000313" key="3">
    <source>
        <dbReference type="EMBL" id="MBW62586.1"/>
    </source>
</evidence>
<organism evidence="3">
    <name type="scientific">Anopheles marajoara</name>
    <dbReference type="NCBI Taxonomy" id="58244"/>
    <lineage>
        <taxon>Eukaryota</taxon>
        <taxon>Metazoa</taxon>
        <taxon>Ecdysozoa</taxon>
        <taxon>Arthropoda</taxon>
        <taxon>Hexapoda</taxon>
        <taxon>Insecta</taxon>
        <taxon>Pterygota</taxon>
        <taxon>Neoptera</taxon>
        <taxon>Endopterygota</taxon>
        <taxon>Diptera</taxon>
        <taxon>Nematocera</taxon>
        <taxon>Culicoidea</taxon>
        <taxon>Culicidae</taxon>
        <taxon>Anophelinae</taxon>
        <taxon>Anopheles</taxon>
    </lineage>
</organism>
<feature type="signal peptide" evidence="2">
    <location>
        <begin position="1"/>
        <end position="18"/>
    </location>
</feature>
<keyword evidence="2" id="KW-0732">Signal</keyword>
<dbReference type="AlphaFoldDB" id="A0A2M4CB58"/>
<evidence type="ECO:0000256" key="2">
    <source>
        <dbReference type="SAM" id="SignalP"/>
    </source>
</evidence>
<accession>A0A2M4CB58</accession>
<feature type="region of interest" description="Disordered" evidence="1">
    <location>
        <begin position="32"/>
        <end position="51"/>
    </location>
</feature>
<name>A0A2M4CB58_9DIPT</name>
<protein>
    <submittedName>
        <fullName evidence="3">Putative secreted protein</fullName>
    </submittedName>
</protein>
<proteinExistence type="predicted"/>
<sequence>MQLFVRLIILTFSRCSQSNFITSLSSLGTQTKKKFHRQPQQAAERKKRKCKHSKPSPCTLYQPFLGFAFPKHNPNQTTILCR</sequence>
<feature type="chain" id="PRO_5014740254" evidence="2">
    <location>
        <begin position="19"/>
        <end position="82"/>
    </location>
</feature>
<reference evidence="3" key="1">
    <citation type="submission" date="2018-01" db="EMBL/GenBank/DDBJ databases">
        <title>An insight into the sialome of Amazonian anophelines.</title>
        <authorList>
            <person name="Ribeiro J.M."/>
            <person name="Scarpassa V."/>
            <person name="Calvo E."/>
        </authorList>
    </citation>
    <scope>NUCLEOTIDE SEQUENCE</scope>
    <source>
        <tissue evidence="3">Salivary glands</tissue>
    </source>
</reference>
<evidence type="ECO:0000256" key="1">
    <source>
        <dbReference type="SAM" id="MobiDB-lite"/>
    </source>
</evidence>